<comment type="caution">
    <text evidence="4">The sequence shown here is derived from an EMBL/GenBank/DDBJ whole genome shotgun (WGS) entry which is preliminary data.</text>
</comment>
<protein>
    <recommendedName>
        <fullName evidence="6">DUF3447 domain-containing protein</fullName>
    </recommendedName>
</protein>
<dbReference type="Pfam" id="PF00023">
    <property type="entry name" value="Ank"/>
    <property type="match status" value="1"/>
</dbReference>
<dbReference type="Pfam" id="PF12796">
    <property type="entry name" value="Ank_2"/>
    <property type="match status" value="2"/>
</dbReference>
<dbReference type="InterPro" id="IPR036770">
    <property type="entry name" value="Ankyrin_rpt-contain_sf"/>
</dbReference>
<keyword evidence="1" id="KW-0677">Repeat</keyword>
<accession>A0ABR2J0Z0</accession>
<evidence type="ECO:0000313" key="4">
    <source>
        <dbReference type="EMBL" id="KAK8871479.1"/>
    </source>
</evidence>
<name>A0ABR2J0Z0_9EUKA</name>
<dbReference type="PANTHER" id="PTHR24198:SF165">
    <property type="entry name" value="ANKYRIN REPEAT-CONTAINING PROTEIN-RELATED"/>
    <property type="match status" value="1"/>
</dbReference>
<organism evidence="4 5">
    <name type="scientific">Tritrichomonas musculus</name>
    <dbReference type="NCBI Taxonomy" id="1915356"/>
    <lineage>
        <taxon>Eukaryota</taxon>
        <taxon>Metamonada</taxon>
        <taxon>Parabasalia</taxon>
        <taxon>Tritrichomonadida</taxon>
        <taxon>Tritrichomonadidae</taxon>
        <taxon>Tritrichomonas</taxon>
    </lineage>
</organism>
<sequence>MSLTEELEIMKSIQKNLLDLIDEENDIEECYQNILHLFEDYKIKDDQCFLISILLLISKISDNHDRSINFFEKIMKIILYFKEPIKNNISNLQIFNIFKENKRLLLSLIEEKIIFLDENIISKISSTNYQNMGYSKYFSPEIKIYEKKESEKTENFDDFNKKRKIGENDRYFLQLIQKDLIEEFIIFVNKNDYSLKSTINPSIFETNLFLIGRKTSLIEYSAFYGSIQIFNYLRLNDVKLKPSLWIYAIHGNNPEIIHLLEENKVEPDDDTYIECYEEAIKCFHNEIAFYIKENLLKSDEIEKNDNFMFKFYNFSFINEDDIIKDENSIVYLVRYGYVFLMKHVLKSDLINKYKLLIEAIENEQVEIIKILLYDSKTDVNIEKIQQIDYYIDDDDPFVNEAWEKIFPLYIAIKKENYEIVKLLLSHENIDINKKYILSSKLNEIDNEKNYEEDFIEEKIEVISSQNNKYKDVDIDIYWIEKTALHLAIKESNSQIVQLLINNPNIDVNAKMLKYYSFKIYNEYSVDYVRGTFYFTDDGDDYEVVLYKNRILKSTILLAIEKFNDDIEIIESLVRKTQIDVNFGFKHDVTLLYIYCYQKTKNFHDSFGYSKLLNLSRTPLFFSIENDRNEIIDILLKSSNIKFNILSNDRYGDEIYNLLNEKRDNFLLLLSYKPYADKGVDPSNDEYFGALKRGIQYSTDVELAIKKGKIQVIKCALSDQSFDVNERPLLYTAIKYETKDAVKLLLNHPKIDVNMQSDNCKAPLIIAIKYERIDILKLLLNHPKIDINIKSKDGKSALSIAVKKENIEIVQLLLDHPGIEIDFDHIFENISNKLLKIILLILKKKKRINEIEYL</sequence>
<dbReference type="Gene3D" id="1.25.40.20">
    <property type="entry name" value="Ankyrin repeat-containing domain"/>
    <property type="match status" value="3"/>
</dbReference>
<proteinExistence type="predicted"/>
<dbReference type="PANTHER" id="PTHR24198">
    <property type="entry name" value="ANKYRIN REPEAT AND PROTEIN KINASE DOMAIN-CONTAINING PROTEIN"/>
    <property type="match status" value="1"/>
</dbReference>
<evidence type="ECO:0008006" key="6">
    <source>
        <dbReference type="Google" id="ProtNLM"/>
    </source>
</evidence>
<evidence type="ECO:0000313" key="5">
    <source>
        <dbReference type="Proteomes" id="UP001470230"/>
    </source>
</evidence>
<dbReference type="PROSITE" id="PS50297">
    <property type="entry name" value="ANK_REP_REGION"/>
    <property type="match status" value="1"/>
</dbReference>
<keyword evidence="5" id="KW-1185">Reference proteome</keyword>
<evidence type="ECO:0000256" key="2">
    <source>
        <dbReference type="ARBA" id="ARBA00023043"/>
    </source>
</evidence>
<dbReference type="EMBL" id="JAPFFF010000013">
    <property type="protein sequence ID" value="KAK8871479.1"/>
    <property type="molecule type" value="Genomic_DNA"/>
</dbReference>
<dbReference type="InterPro" id="IPR002110">
    <property type="entry name" value="Ankyrin_rpt"/>
</dbReference>
<evidence type="ECO:0000256" key="3">
    <source>
        <dbReference type="PROSITE-ProRule" id="PRU00023"/>
    </source>
</evidence>
<keyword evidence="2 3" id="KW-0040">ANK repeat</keyword>
<dbReference type="SUPFAM" id="SSF48403">
    <property type="entry name" value="Ankyrin repeat"/>
    <property type="match status" value="1"/>
</dbReference>
<dbReference type="Proteomes" id="UP001470230">
    <property type="component" value="Unassembled WGS sequence"/>
</dbReference>
<dbReference type="SMART" id="SM00248">
    <property type="entry name" value="ANK"/>
    <property type="match status" value="10"/>
</dbReference>
<gene>
    <name evidence="4" type="ORF">M9Y10_007208</name>
</gene>
<reference evidence="4 5" key="1">
    <citation type="submission" date="2024-04" db="EMBL/GenBank/DDBJ databases">
        <title>Tritrichomonas musculus Genome.</title>
        <authorList>
            <person name="Alves-Ferreira E."/>
            <person name="Grigg M."/>
            <person name="Lorenzi H."/>
            <person name="Galac M."/>
        </authorList>
    </citation>
    <scope>NUCLEOTIDE SEQUENCE [LARGE SCALE GENOMIC DNA]</scope>
    <source>
        <strain evidence="4 5">EAF2021</strain>
    </source>
</reference>
<feature type="repeat" description="ANK" evidence="3">
    <location>
        <begin position="792"/>
        <end position="815"/>
    </location>
</feature>
<dbReference type="PROSITE" id="PS50088">
    <property type="entry name" value="ANK_REPEAT"/>
    <property type="match status" value="1"/>
</dbReference>
<evidence type="ECO:0000256" key="1">
    <source>
        <dbReference type="ARBA" id="ARBA00022737"/>
    </source>
</evidence>